<evidence type="ECO:0000256" key="8">
    <source>
        <dbReference type="PIRSR" id="PIRSR000193-1"/>
    </source>
</evidence>
<keyword evidence="6" id="KW-0963">Cytoplasm</keyword>
<dbReference type="GO" id="GO:0004735">
    <property type="term" value="F:pyrroline-5-carboxylate reductase activity"/>
    <property type="evidence" value="ECO:0007669"/>
    <property type="project" value="UniProtKB-UniRule"/>
</dbReference>
<evidence type="ECO:0000256" key="6">
    <source>
        <dbReference type="HAMAP-Rule" id="MF_01925"/>
    </source>
</evidence>
<dbReference type="RefSeq" id="WP_256304540.1">
    <property type="nucleotide sequence ID" value="NZ_JANFYS010000029.1"/>
</dbReference>
<evidence type="ECO:0000256" key="2">
    <source>
        <dbReference type="ARBA" id="ARBA00022650"/>
    </source>
</evidence>
<evidence type="ECO:0000256" key="1">
    <source>
        <dbReference type="ARBA" id="ARBA00005525"/>
    </source>
</evidence>
<dbReference type="GO" id="GO:0005737">
    <property type="term" value="C:cytoplasm"/>
    <property type="evidence" value="ECO:0007669"/>
    <property type="project" value="UniProtKB-SubCell"/>
</dbReference>
<protein>
    <recommendedName>
        <fullName evidence="6 7">Pyrroline-5-carboxylate reductase</fullName>
        <shortName evidence="6">P5C reductase</shortName>
        <shortName evidence="6">P5CR</shortName>
        <ecNumber evidence="6 7">1.5.1.2</ecNumber>
    </recommendedName>
    <alternativeName>
        <fullName evidence="6">PCA reductase</fullName>
    </alternativeName>
</protein>
<comment type="caution">
    <text evidence="11">The sequence shown here is derived from an EMBL/GenBank/DDBJ whole genome shotgun (WGS) entry which is preliminary data.</text>
</comment>
<dbReference type="PANTHER" id="PTHR11645:SF0">
    <property type="entry name" value="PYRROLINE-5-CARBOXYLATE REDUCTASE 3"/>
    <property type="match status" value="1"/>
</dbReference>
<dbReference type="InterPro" id="IPR028939">
    <property type="entry name" value="P5C_Rdtase_cat_N"/>
</dbReference>
<feature type="domain" description="Pyrroline-5-carboxylate reductase catalytic N-terminal" evidence="9">
    <location>
        <begin position="6"/>
        <end position="98"/>
    </location>
</feature>
<dbReference type="FunFam" id="1.10.3730.10:FF:000001">
    <property type="entry name" value="Pyrroline-5-carboxylate reductase"/>
    <property type="match status" value="1"/>
</dbReference>
<evidence type="ECO:0000259" key="9">
    <source>
        <dbReference type="Pfam" id="PF03807"/>
    </source>
</evidence>
<dbReference type="AlphaFoldDB" id="A0AAW5JMF7"/>
<name>A0AAW5JMF7_9FIRM</name>
<gene>
    <name evidence="6 11" type="primary">proC</name>
    <name evidence="11" type="ORF">NE579_12905</name>
</gene>
<evidence type="ECO:0000256" key="5">
    <source>
        <dbReference type="ARBA" id="ARBA00058118"/>
    </source>
</evidence>
<dbReference type="Proteomes" id="UP001204562">
    <property type="component" value="Unassembled WGS sequence"/>
</dbReference>
<sequence>MDELILGFIGAGNMNSAILNGVLSQGLVAPGQVWLSNRSEGKLTSFQKRGVHTTTDNRRVAEQASVIVLGVKPQMFGDVLPGLGGVTVGKCVVSIAAGVSTAYLREMLPGAHVVRAMPNTPLMVGVGATAVAEAPDVPPALFQTVLKLFSAAGEVAVIPEGQMDDIINVNGSSPAWFFRMAEVMVQRAVSVGIDAGTALQLTAKTMEGCAKLLQESGKTPGELRRQVCSPGGTTLASLSAFDELNYEGLMLEAMRRCTQRSRELGR</sequence>
<dbReference type="Gene3D" id="3.40.50.720">
    <property type="entry name" value="NAD(P)-binding Rossmann-like Domain"/>
    <property type="match status" value="1"/>
</dbReference>
<evidence type="ECO:0000256" key="7">
    <source>
        <dbReference type="NCBIfam" id="TIGR00112"/>
    </source>
</evidence>
<reference evidence="11" key="1">
    <citation type="submission" date="2022-06" db="EMBL/GenBank/DDBJ databases">
        <title>Isolation of gut microbiota from human fecal samples.</title>
        <authorList>
            <person name="Pamer E.G."/>
            <person name="Barat B."/>
            <person name="Waligurski E."/>
            <person name="Medina S."/>
            <person name="Paddock L."/>
            <person name="Mostad J."/>
        </authorList>
    </citation>
    <scope>NUCLEOTIDE SEQUENCE</scope>
    <source>
        <strain evidence="11">DFI.9.91</strain>
    </source>
</reference>
<dbReference type="PIRSF" id="PIRSF000193">
    <property type="entry name" value="Pyrrol-5-carb_rd"/>
    <property type="match status" value="1"/>
</dbReference>
<dbReference type="InterPro" id="IPR000304">
    <property type="entry name" value="Pyrroline-COOH_reductase"/>
</dbReference>
<dbReference type="InterPro" id="IPR029036">
    <property type="entry name" value="P5CR_dimer"/>
</dbReference>
<comment type="function">
    <text evidence="5 6">Catalyzes the reduction of 1-pyrroline-5-carboxylate (PCA) to L-proline.</text>
</comment>
<keyword evidence="2 6" id="KW-0641">Proline biosynthesis</keyword>
<dbReference type="SUPFAM" id="SSF48179">
    <property type="entry name" value="6-phosphogluconate dehydrogenase C-terminal domain-like"/>
    <property type="match status" value="1"/>
</dbReference>
<dbReference type="NCBIfam" id="TIGR00112">
    <property type="entry name" value="proC"/>
    <property type="match status" value="1"/>
</dbReference>
<dbReference type="InterPro" id="IPR036291">
    <property type="entry name" value="NAD(P)-bd_dom_sf"/>
</dbReference>
<comment type="catalytic activity">
    <reaction evidence="6">
        <text>L-proline + NADP(+) = (S)-1-pyrroline-5-carboxylate + NADPH + 2 H(+)</text>
        <dbReference type="Rhea" id="RHEA:14109"/>
        <dbReference type="ChEBI" id="CHEBI:15378"/>
        <dbReference type="ChEBI" id="CHEBI:17388"/>
        <dbReference type="ChEBI" id="CHEBI:57783"/>
        <dbReference type="ChEBI" id="CHEBI:58349"/>
        <dbReference type="ChEBI" id="CHEBI:60039"/>
        <dbReference type="EC" id="1.5.1.2"/>
    </reaction>
</comment>
<evidence type="ECO:0000313" key="12">
    <source>
        <dbReference type="Proteomes" id="UP001204562"/>
    </source>
</evidence>
<keyword evidence="3 6" id="KW-0521">NADP</keyword>
<comment type="similarity">
    <text evidence="1 6">Belongs to the pyrroline-5-carboxylate reductase family.</text>
</comment>
<dbReference type="InterPro" id="IPR008927">
    <property type="entry name" value="6-PGluconate_DH-like_C_sf"/>
</dbReference>
<comment type="subcellular location">
    <subcellularLocation>
        <location evidence="6">Cytoplasm</location>
    </subcellularLocation>
</comment>
<dbReference type="SUPFAM" id="SSF51735">
    <property type="entry name" value="NAD(P)-binding Rossmann-fold domains"/>
    <property type="match status" value="1"/>
</dbReference>
<dbReference type="HAMAP" id="MF_01925">
    <property type="entry name" value="P5C_reductase"/>
    <property type="match status" value="1"/>
</dbReference>
<dbReference type="EMBL" id="JANFYS010000029">
    <property type="protein sequence ID" value="MCQ4771341.1"/>
    <property type="molecule type" value="Genomic_DNA"/>
</dbReference>
<dbReference type="Pfam" id="PF14748">
    <property type="entry name" value="P5CR_dimer"/>
    <property type="match status" value="1"/>
</dbReference>
<keyword evidence="6" id="KW-0028">Amino-acid biosynthesis</keyword>
<organism evidence="11 12">
    <name type="scientific">Intestinimonas massiliensis</name>
    <name type="common">ex Afouda et al. 2020</name>
    <dbReference type="NCBI Taxonomy" id="1673721"/>
    <lineage>
        <taxon>Bacteria</taxon>
        <taxon>Bacillati</taxon>
        <taxon>Bacillota</taxon>
        <taxon>Clostridia</taxon>
        <taxon>Eubacteriales</taxon>
        <taxon>Intestinimonas</taxon>
    </lineage>
</organism>
<evidence type="ECO:0000259" key="10">
    <source>
        <dbReference type="Pfam" id="PF14748"/>
    </source>
</evidence>
<dbReference type="Pfam" id="PF03807">
    <property type="entry name" value="F420_oxidored"/>
    <property type="match status" value="1"/>
</dbReference>
<dbReference type="PANTHER" id="PTHR11645">
    <property type="entry name" value="PYRROLINE-5-CARBOXYLATE REDUCTASE"/>
    <property type="match status" value="1"/>
</dbReference>
<feature type="binding site" evidence="8">
    <location>
        <position position="57"/>
    </location>
    <ligand>
        <name>NADPH</name>
        <dbReference type="ChEBI" id="CHEBI:57783"/>
    </ligand>
</feature>
<evidence type="ECO:0000313" key="11">
    <source>
        <dbReference type="EMBL" id="MCQ4771341.1"/>
    </source>
</evidence>
<accession>A0AAW5JMF7</accession>
<evidence type="ECO:0000256" key="3">
    <source>
        <dbReference type="ARBA" id="ARBA00022857"/>
    </source>
</evidence>
<dbReference type="Gene3D" id="1.10.3730.10">
    <property type="entry name" value="ProC C-terminal domain-like"/>
    <property type="match status" value="1"/>
</dbReference>
<comment type="pathway">
    <text evidence="6">Amino-acid biosynthesis; L-proline biosynthesis; L-proline from L-glutamate 5-semialdehyde: step 1/1.</text>
</comment>
<evidence type="ECO:0000256" key="4">
    <source>
        <dbReference type="ARBA" id="ARBA00023002"/>
    </source>
</evidence>
<feature type="binding site" evidence="8">
    <location>
        <begin position="9"/>
        <end position="14"/>
    </location>
    <ligand>
        <name>NADP(+)</name>
        <dbReference type="ChEBI" id="CHEBI:58349"/>
    </ligand>
</feature>
<keyword evidence="4 6" id="KW-0560">Oxidoreductase</keyword>
<dbReference type="GO" id="GO:0055129">
    <property type="term" value="P:L-proline biosynthetic process"/>
    <property type="evidence" value="ECO:0007669"/>
    <property type="project" value="UniProtKB-UniRule"/>
</dbReference>
<feature type="domain" description="Pyrroline-5-carboxylate reductase dimerisation" evidence="10">
    <location>
        <begin position="160"/>
        <end position="264"/>
    </location>
</feature>
<proteinExistence type="inferred from homology"/>
<dbReference type="EC" id="1.5.1.2" evidence="6 7"/>
<comment type="catalytic activity">
    <reaction evidence="6">
        <text>L-proline + NAD(+) = (S)-1-pyrroline-5-carboxylate + NADH + 2 H(+)</text>
        <dbReference type="Rhea" id="RHEA:14105"/>
        <dbReference type="ChEBI" id="CHEBI:15378"/>
        <dbReference type="ChEBI" id="CHEBI:17388"/>
        <dbReference type="ChEBI" id="CHEBI:57540"/>
        <dbReference type="ChEBI" id="CHEBI:57945"/>
        <dbReference type="ChEBI" id="CHEBI:60039"/>
        <dbReference type="EC" id="1.5.1.2"/>
    </reaction>
</comment>